<dbReference type="Proteomes" id="UP000192257">
    <property type="component" value="Unassembled WGS sequence"/>
</dbReference>
<evidence type="ECO:0000256" key="1">
    <source>
        <dbReference type="SAM" id="MobiDB-lite"/>
    </source>
</evidence>
<dbReference type="AlphaFoldDB" id="A0A1X0NTC1"/>
<dbReference type="RefSeq" id="XP_028881426.1">
    <property type="nucleotide sequence ID" value="XM_029027206.1"/>
</dbReference>
<dbReference type="EMBL" id="NBCO01000022">
    <property type="protein sequence ID" value="ORC87360.1"/>
    <property type="molecule type" value="Genomic_DNA"/>
</dbReference>
<feature type="compositionally biased region" description="Polar residues" evidence="1">
    <location>
        <begin position="242"/>
        <end position="254"/>
    </location>
</feature>
<feature type="region of interest" description="Disordered" evidence="1">
    <location>
        <begin position="267"/>
        <end position="320"/>
    </location>
</feature>
<dbReference type="OrthoDB" id="253115at2759"/>
<evidence type="ECO:0000313" key="2">
    <source>
        <dbReference type="EMBL" id="ORC87360.1"/>
    </source>
</evidence>
<dbReference type="GeneID" id="39986986"/>
<gene>
    <name evidence="2" type="ORF">TM35_000221590</name>
</gene>
<name>A0A1X0NTC1_9TRYP</name>
<feature type="region of interest" description="Disordered" evidence="1">
    <location>
        <begin position="143"/>
        <end position="254"/>
    </location>
</feature>
<sequence>MTVRYPEAMYYPTVELSQVGPDCDVFAQVPYLRGLRMSAPQVIYQPPTVGALRAAGVPGGLGGGGSGEDLEAGRDLPVITLSVECGPSRGVSASTSGLYTAGFLRPPERDGVDGLVEEFQRFRRTPSDQGYWSEEYWKAIQADDTKNNSKTNNEGSGGGIRSTRTPSVRTSQSQPPPQRRRPQGTNNGGGMCFPGNCLAPAVRQPRRTPQKRGGTNTSGGPARSEQVKLLGMHPMLTPPSDTPSNSISSNIWPKATKTTYRSDVRIKRGRAARATSRNVTEVGQQKQKKGVTTDDNSRLPKHLRGGKEVTSPVESHSMRASASRMSYGRCTVRCVHSPSNVNSYRPSVHCVDDVDPLSGRSSFVHSVYYYDGVDPPSTKSSFVRSLYCVDDMHPQSNSSSFAQSVRLPESGLIAQYSGGGGGGGDPIEYPNHVFPPAQAGVQVTRKETAATARVGSSLAAPGSPLAGTSGAANATMSTNTYSSLAFTSRKESTTQKPSLVSFGQNNSGALKSAVIEQKESTSAANADNVPSEKDNGSSGLPVEISRSKDQPTEPTVLLQNDNKPRTSCCVLM</sequence>
<feature type="region of interest" description="Disordered" evidence="1">
    <location>
        <begin position="514"/>
        <end position="572"/>
    </location>
</feature>
<reference evidence="2 3" key="1">
    <citation type="submission" date="2017-03" db="EMBL/GenBank/DDBJ databases">
        <title>An alternative strategy for trypanosome survival in the mammalian bloodstream revealed through genome and transcriptome analysis of the ubiquitous bovine parasite Trypanosoma (Megatrypanum) theileri.</title>
        <authorList>
            <person name="Kelly S."/>
            <person name="Ivens A."/>
            <person name="Mott A."/>
            <person name="O'Neill E."/>
            <person name="Emms D."/>
            <person name="Macleod O."/>
            <person name="Voorheis P."/>
            <person name="Matthews J."/>
            <person name="Matthews K."/>
            <person name="Carrington M."/>
        </authorList>
    </citation>
    <scope>NUCLEOTIDE SEQUENCE [LARGE SCALE GENOMIC DNA]</scope>
    <source>
        <strain evidence="2">Edinburgh</strain>
    </source>
</reference>
<evidence type="ECO:0000313" key="3">
    <source>
        <dbReference type="Proteomes" id="UP000192257"/>
    </source>
</evidence>
<feature type="compositionally biased region" description="Polar residues" evidence="1">
    <location>
        <begin position="275"/>
        <end position="285"/>
    </location>
</feature>
<proteinExistence type="predicted"/>
<feature type="region of interest" description="Disordered" evidence="1">
    <location>
        <begin position="452"/>
        <end position="474"/>
    </location>
</feature>
<keyword evidence="3" id="KW-1185">Reference proteome</keyword>
<organism evidence="2 3">
    <name type="scientific">Trypanosoma theileri</name>
    <dbReference type="NCBI Taxonomy" id="67003"/>
    <lineage>
        <taxon>Eukaryota</taxon>
        <taxon>Discoba</taxon>
        <taxon>Euglenozoa</taxon>
        <taxon>Kinetoplastea</taxon>
        <taxon>Metakinetoplastina</taxon>
        <taxon>Trypanosomatida</taxon>
        <taxon>Trypanosomatidae</taxon>
        <taxon>Trypanosoma</taxon>
    </lineage>
</organism>
<dbReference type="VEuPathDB" id="TriTrypDB:TM35_000221590"/>
<accession>A0A1X0NTC1</accession>
<protein>
    <submittedName>
        <fullName evidence="2">Uncharacterized protein</fullName>
    </submittedName>
</protein>
<comment type="caution">
    <text evidence="2">The sequence shown here is derived from an EMBL/GenBank/DDBJ whole genome shotgun (WGS) entry which is preliminary data.</text>
</comment>